<keyword evidence="2" id="KW-1185">Reference proteome</keyword>
<evidence type="ECO:0000313" key="1">
    <source>
        <dbReference type="EMBL" id="CRX36814.1"/>
    </source>
</evidence>
<protein>
    <recommendedName>
        <fullName evidence="3">N-acetyltransferase domain-containing protein</fullName>
    </recommendedName>
</protein>
<accession>A0A0G7ZMZ1</accession>
<dbReference type="EMBL" id="CWGI01000001">
    <property type="protein sequence ID" value="CRX36814.1"/>
    <property type="molecule type" value="Genomic_DNA"/>
</dbReference>
<proteinExistence type="predicted"/>
<evidence type="ECO:0000313" key="2">
    <source>
        <dbReference type="Proteomes" id="UP000242141"/>
    </source>
</evidence>
<evidence type="ECO:0008006" key="3">
    <source>
        <dbReference type="Google" id="ProtNLM"/>
    </source>
</evidence>
<reference evidence="2" key="1">
    <citation type="submission" date="2015-05" db="EMBL/GenBank/DDBJ databases">
        <authorList>
            <person name="Collingro A."/>
        </authorList>
    </citation>
    <scope>NUCLEOTIDE SEQUENCE [LARGE SCALE GENOMIC DNA]</scope>
    <source>
        <strain evidence="2">Ps</strain>
    </source>
</reference>
<name>A0A0G7ZMZ1_9MOLU</name>
<organism evidence="1 2">
    <name type="scientific">Candidatus Hepatoplasma crinochetorum</name>
    <dbReference type="NCBI Taxonomy" id="295596"/>
    <lineage>
        <taxon>Bacteria</taxon>
        <taxon>Bacillati</taxon>
        <taxon>Mycoplasmatota</taxon>
        <taxon>Mollicutes</taxon>
        <taxon>Candidatus Hepatoplasmataceae</taxon>
        <taxon>Candidatus Hepatoplasma</taxon>
    </lineage>
</organism>
<dbReference type="AlphaFoldDB" id="A0A0G7ZMZ1"/>
<dbReference type="Proteomes" id="UP000242141">
    <property type="component" value="Unassembled WGS sequence"/>
</dbReference>
<gene>
    <name evidence="1" type="ORF">HEPPS_00130</name>
</gene>
<sequence>MKKKEKFMEILEKINLNKVNLDDNFFDSLKKDYQDFERWFLKKKSENLEVYVKFDNNKKIKIFLMLQIKNEIEEDILPLQKQIKRIKISTFKIDEKYKSQRFSEALINIIFTVMDEENVDECYVSLFKEKQDNLYKILLSWGFIETGFKNKEIILTKFKNKSTNSIKSDYRWYFRKEVFKNYKNSNYYLLPFETEYHDKLFPENKLWKTSNKAKEFDISSISITKTYLSKTPYIKIPEKGDFLLEYRKSDIPQKIFRSVITGVGIITEVINGKNMKLEEWLKIVGNTSVFTSDELKKEFTSNRKIIIKFLHIFSFGEKNNINYQFLEDNNMWKKGDYLPSHPMENKIKIINLILEKWKSKWKY</sequence>